<evidence type="ECO:0000256" key="2">
    <source>
        <dbReference type="ARBA" id="ARBA00008814"/>
    </source>
</evidence>
<dbReference type="PROSITE" id="PS50983">
    <property type="entry name" value="FE_B12_PBP"/>
    <property type="match status" value="1"/>
</dbReference>
<evidence type="ECO:0000256" key="1">
    <source>
        <dbReference type="ARBA" id="ARBA00004196"/>
    </source>
</evidence>
<reference evidence="7 8" key="1">
    <citation type="submission" date="2020-08" db="EMBL/GenBank/DDBJ databases">
        <title>Oceanospirillum sp. nov. isolated from marine sediment.</title>
        <authorList>
            <person name="Ji X."/>
        </authorList>
    </citation>
    <scope>NUCLEOTIDE SEQUENCE [LARGE SCALE GENOMIC DNA]</scope>
    <source>
        <strain evidence="7 8">D5</strain>
    </source>
</reference>
<dbReference type="PANTHER" id="PTHR30532:SF1">
    <property type="entry name" value="IRON(3+)-HYDROXAMATE-BINDING PROTEIN FHUD"/>
    <property type="match status" value="1"/>
</dbReference>
<dbReference type="PANTHER" id="PTHR30532">
    <property type="entry name" value="IRON III DICITRATE-BINDING PERIPLASMIC PROTEIN"/>
    <property type="match status" value="1"/>
</dbReference>
<feature type="domain" description="Fe/B12 periplasmic-binding" evidence="6">
    <location>
        <begin position="52"/>
        <end position="305"/>
    </location>
</feature>
<evidence type="ECO:0000313" key="7">
    <source>
        <dbReference type="EMBL" id="MBB1485777.1"/>
    </source>
</evidence>
<keyword evidence="4" id="KW-0406">Ion transport</keyword>
<protein>
    <submittedName>
        <fullName evidence="7">ABC transporter substrate-binding protein</fullName>
    </submittedName>
</protein>
<dbReference type="Proteomes" id="UP000565262">
    <property type="component" value="Unassembled WGS sequence"/>
</dbReference>
<keyword evidence="4" id="KW-0410">Iron transport</keyword>
<dbReference type="InterPro" id="IPR002491">
    <property type="entry name" value="ABC_transptr_periplasmic_BD"/>
</dbReference>
<dbReference type="Gene3D" id="3.40.50.1980">
    <property type="entry name" value="Nitrogenase molybdenum iron protein domain"/>
    <property type="match status" value="2"/>
</dbReference>
<keyword evidence="8" id="KW-1185">Reference proteome</keyword>
<organism evidence="7 8">
    <name type="scientific">Oceanospirillum sediminis</name>
    <dbReference type="NCBI Taxonomy" id="2760088"/>
    <lineage>
        <taxon>Bacteria</taxon>
        <taxon>Pseudomonadati</taxon>
        <taxon>Pseudomonadota</taxon>
        <taxon>Gammaproteobacteria</taxon>
        <taxon>Oceanospirillales</taxon>
        <taxon>Oceanospirillaceae</taxon>
        <taxon>Oceanospirillum</taxon>
    </lineage>
</organism>
<evidence type="ECO:0000256" key="5">
    <source>
        <dbReference type="ARBA" id="ARBA00022729"/>
    </source>
</evidence>
<evidence type="ECO:0000259" key="6">
    <source>
        <dbReference type="PROSITE" id="PS50983"/>
    </source>
</evidence>
<evidence type="ECO:0000256" key="4">
    <source>
        <dbReference type="ARBA" id="ARBA00022496"/>
    </source>
</evidence>
<gene>
    <name evidence="7" type="ORF">H4O21_04020</name>
</gene>
<proteinExistence type="inferred from homology"/>
<accession>A0A839IMS6</accession>
<dbReference type="InterPro" id="IPR051313">
    <property type="entry name" value="Bact_iron-sidero_bind"/>
</dbReference>
<dbReference type="SUPFAM" id="SSF53807">
    <property type="entry name" value="Helical backbone' metal receptor"/>
    <property type="match status" value="1"/>
</dbReference>
<dbReference type="GO" id="GO:0030288">
    <property type="term" value="C:outer membrane-bounded periplasmic space"/>
    <property type="evidence" value="ECO:0007669"/>
    <property type="project" value="TreeGrafter"/>
</dbReference>
<dbReference type="GO" id="GO:1901678">
    <property type="term" value="P:iron coordination entity transport"/>
    <property type="evidence" value="ECO:0007669"/>
    <property type="project" value="UniProtKB-ARBA"/>
</dbReference>
<keyword evidence="5" id="KW-0732">Signal</keyword>
<keyword evidence="4" id="KW-0408">Iron</keyword>
<sequence length="326" mass="37056">MTDNHSAFYWPVMLMTTFLASLITLSSAMADYPVTVQDDRSKSITFEKQPQSVASISVFGADLMWALDQQATGLSTLNHRQSAYLGDQVSRMKDLGEVHETDMERLTELNPDLIIGLRQYTEPFASKFEEIGQFLAFDLVTQEDSEQAIMTVTRALDQAQQGQALNQNFQALKEEFKQKAPGEVSAILIWHWADTLYAFYNHYLSTDIMQSLKVENAMGRSPTPALKKPDSSVLSMERLLRLNPDVILSFTGDEAPISYHPVWQRLKAVQNKRVYRINDQYVMPHGPVAREMVLREMAHLFYPDQFPAPDNIPDAARAKPLTFSER</sequence>
<dbReference type="AlphaFoldDB" id="A0A839IMS6"/>
<comment type="subcellular location">
    <subcellularLocation>
        <location evidence="1">Cell envelope</location>
    </subcellularLocation>
</comment>
<comment type="caution">
    <text evidence="7">The sequence shown here is derived from an EMBL/GenBank/DDBJ whole genome shotgun (WGS) entry which is preliminary data.</text>
</comment>
<comment type="similarity">
    <text evidence="2">Belongs to the bacterial solute-binding protein 8 family.</text>
</comment>
<evidence type="ECO:0000313" key="8">
    <source>
        <dbReference type="Proteomes" id="UP000565262"/>
    </source>
</evidence>
<evidence type="ECO:0000256" key="3">
    <source>
        <dbReference type="ARBA" id="ARBA00022448"/>
    </source>
</evidence>
<dbReference type="Pfam" id="PF01497">
    <property type="entry name" value="Peripla_BP_2"/>
    <property type="match status" value="1"/>
</dbReference>
<keyword evidence="3" id="KW-0813">Transport</keyword>
<name>A0A839IMS6_9GAMM</name>
<dbReference type="EMBL" id="JACJFM010000003">
    <property type="protein sequence ID" value="MBB1485777.1"/>
    <property type="molecule type" value="Genomic_DNA"/>
</dbReference>